<organism evidence="1 2">
    <name type="scientific">Scandinavium goeteborgense</name>
    <dbReference type="NCBI Taxonomy" id="1851514"/>
    <lineage>
        <taxon>Bacteria</taxon>
        <taxon>Pseudomonadati</taxon>
        <taxon>Pseudomonadota</taxon>
        <taxon>Gammaproteobacteria</taxon>
        <taxon>Enterobacterales</taxon>
        <taxon>Enterobacteriaceae</taxon>
        <taxon>Scandinavium</taxon>
    </lineage>
</organism>
<protein>
    <submittedName>
        <fullName evidence="1">Uncharacterized protein</fullName>
    </submittedName>
</protein>
<dbReference type="Proteomes" id="UP000295530">
    <property type="component" value="Unassembled WGS sequence"/>
</dbReference>
<evidence type="ECO:0000313" key="2">
    <source>
        <dbReference type="Proteomes" id="UP000295530"/>
    </source>
</evidence>
<name>A0A4R6E3W7_SCAGO</name>
<comment type="caution">
    <text evidence="1">The sequence shown here is derived from an EMBL/GenBank/DDBJ whole genome shotgun (WGS) entry which is preliminary data.</text>
</comment>
<keyword evidence="2" id="KW-1185">Reference proteome</keyword>
<dbReference type="AlphaFoldDB" id="A0A4R6E3W7"/>
<reference evidence="1 2" key="1">
    <citation type="submission" date="2019-03" db="EMBL/GenBank/DDBJ databases">
        <title>Genomic analyses of the natural microbiome of Caenorhabditis elegans.</title>
        <authorList>
            <person name="Samuel B."/>
        </authorList>
    </citation>
    <scope>NUCLEOTIDE SEQUENCE [LARGE SCALE GENOMIC DNA]</scope>
    <source>
        <strain evidence="1 2">BIGb0156</strain>
    </source>
</reference>
<proteinExistence type="predicted"/>
<gene>
    <name evidence="1" type="ORF">EC847_11633</name>
</gene>
<sequence length="32" mass="3748">MLTYTLYHVQQKTVLTDDVSSLCTTELMRNRS</sequence>
<dbReference type="EMBL" id="SNVX01000016">
    <property type="protein sequence ID" value="TDN52536.1"/>
    <property type="molecule type" value="Genomic_DNA"/>
</dbReference>
<accession>A0A4R6E3W7</accession>
<evidence type="ECO:0000313" key="1">
    <source>
        <dbReference type="EMBL" id="TDN52536.1"/>
    </source>
</evidence>